<dbReference type="InterPro" id="IPR001254">
    <property type="entry name" value="Trypsin_dom"/>
</dbReference>
<dbReference type="PROSITE" id="PS00135">
    <property type="entry name" value="TRYPSIN_SER"/>
    <property type="match status" value="1"/>
</dbReference>
<dbReference type="PANTHER" id="PTHR24252:SF7">
    <property type="entry name" value="HYALIN"/>
    <property type="match status" value="1"/>
</dbReference>
<organism evidence="6 7">
    <name type="scientific">Pelusios castaneus</name>
    <name type="common">West African mud turtle</name>
    <dbReference type="NCBI Taxonomy" id="367368"/>
    <lineage>
        <taxon>Eukaryota</taxon>
        <taxon>Metazoa</taxon>
        <taxon>Chordata</taxon>
        <taxon>Craniata</taxon>
        <taxon>Vertebrata</taxon>
        <taxon>Euteleostomi</taxon>
        <taxon>Archelosauria</taxon>
        <taxon>Testudinata</taxon>
        <taxon>Testudines</taxon>
        <taxon>Pleurodira</taxon>
        <taxon>Pelomedusidae</taxon>
        <taxon>Pelusios</taxon>
    </lineage>
</organism>
<evidence type="ECO:0000256" key="3">
    <source>
        <dbReference type="ARBA" id="ARBA00022825"/>
    </source>
</evidence>
<evidence type="ECO:0000256" key="1">
    <source>
        <dbReference type="ARBA" id="ARBA00022670"/>
    </source>
</evidence>
<name>A0A8C8VKY7_9SAUR</name>
<dbReference type="InterPro" id="IPR043504">
    <property type="entry name" value="Peptidase_S1_PA_chymotrypsin"/>
</dbReference>
<feature type="domain" description="Peptidase S1" evidence="5">
    <location>
        <begin position="38"/>
        <end position="274"/>
    </location>
</feature>
<dbReference type="InterPro" id="IPR001314">
    <property type="entry name" value="Peptidase_S1A"/>
</dbReference>
<dbReference type="CDD" id="cd00190">
    <property type="entry name" value="Tryp_SPc"/>
    <property type="match status" value="1"/>
</dbReference>
<dbReference type="PRINTS" id="PR00722">
    <property type="entry name" value="CHYMOTRYPSIN"/>
</dbReference>
<dbReference type="SMART" id="SM00020">
    <property type="entry name" value="Tryp_SPc"/>
    <property type="match status" value="1"/>
</dbReference>
<dbReference type="InterPro" id="IPR033116">
    <property type="entry name" value="TRYPSIN_SER"/>
</dbReference>
<dbReference type="Pfam" id="PF00089">
    <property type="entry name" value="Trypsin"/>
    <property type="match status" value="1"/>
</dbReference>
<sequence length="325" mass="35193">MSVKTKMPGWQTCQDSWVLGCGFRPGFDKPSSSPAPRIIGGQKSRPGEWPWIVSLQSHGQHFCGGSIIHAWWVLSAAHWAPSLCPPRPQAVMVVAGSVTLGVGGVTRRVRQILAHPSYSRTTYDSDIALLQLSQPLVPGRDLSRVCLPEDSDSGDDGQWHSCYVAGWGTTKYGEHQSRVSVALREAGVLIVDWLRCMWWMGALTHNMVCAGYEEGGRDACQGDSGGPLQCQAPQSSSWYQVGIVSWGRGCGSRRRPGVYTRIANYRAWIDKTMATAGRPQEAPPTALGPTPEKTELEVAGGVGYRVAPGQPLSIALGLVLGWWLG</sequence>
<dbReference type="PANTHER" id="PTHR24252">
    <property type="entry name" value="ACROSIN-RELATED"/>
    <property type="match status" value="1"/>
</dbReference>
<keyword evidence="2" id="KW-0378">Hydrolase</keyword>
<evidence type="ECO:0000313" key="7">
    <source>
        <dbReference type="Proteomes" id="UP000694393"/>
    </source>
</evidence>
<keyword evidence="7" id="KW-1185">Reference proteome</keyword>
<protein>
    <recommendedName>
        <fullName evidence="5">Peptidase S1 domain-containing protein</fullName>
    </recommendedName>
</protein>
<evidence type="ECO:0000259" key="5">
    <source>
        <dbReference type="PROSITE" id="PS50240"/>
    </source>
</evidence>
<proteinExistence type="predicted"/>
<keyword evidence="3" id="KW-0720">Serine protease</keyword>
<dbReference type="GO" id="GO:0006508">
    <property type="term" value="P:proteolysis"/>
    <property type="evidence" value="ECO:0007669"/>
    <property type="project" value="UniProtKB-KW"/>
</dbReference>
<dbReference type="InterPro" id="IPR009003">
    <property type="entry name" value="Peptidase_S1_PA"/>
</dbReference>
<dbReference type="Gene3D" id="2.40.10.10">
    <property type="entry name" value="Trypsin-like serine proteases"/>
    <property type="match status" value="1"/>
</dbReference>
<reference evidence="6" key="2">
    <citation type="submission" date="2025-09" db="UniProtKB">
        <authorList>
            <consortium name="Ensembl"/>
        </authorList>
    </citation>
    <scope>IDENTIFICATION</scope>
</reference>
<dbReference type="AlphaFoldDB" id="A0A8C8VKY7"/>
<keyword evidence="1" id="KW-0645">Protease</keyword>
<accession>A0A8C8VKY7</accession>
<keyword evidence="4" id="KW-1015">Disulfide bond</keyword>
<dbReference type="Ensembl" id="ENSPCET00000015842.1">
    <property type="protein sequence ID" value="ENSPCEP00000015296.1"/>
    <property type="gene ID" value="ENSPCEG00000012023.1"/>
</dbReference>
<evidence type="ECO:0000256" key="2">
    <source>
        <dbReference type="ARBA" id="ARBA00022801"/>
    </source>
</evidence>
<dbReference type="Proteomes" id="UP000694393">
    <property type="component" value="Unplaced"/>
</dbReference>
<dbReference type="PROSITE" id="PS50240">
    <property type="entry name" value="TRYPSIN_DOM"/>
    <property type="match status" value="1"/>
</dbReference>
<evidence type="ECO:0000313" key="6">
    <source>
        <dbReference type="Ensembl" id="ENSPCEP00000015296.1"/>
    </source>
</evidence>
<dbReference type="FunFam" id="2.40.10.10:FF:000003">
    <property type="entry name" value="Transmembrane serine protease 3"/>
    <property type="match status" value="1"/>
</dbReference>
<reference evidence="6" key="1">
    <citation type="submission" date="2025-08" db="UniProtKB">
        <authorList>
            <consortium name="Ensembl"/>
        </authorList>
    </citation>
    <scope>IDENTIFICATION</scope>
</reference>
<dbReference type="GO" id="GO:0004252">
    <property type="term" value="F:serine-type endopeptidase activity"/>
    <property type="evidence" value="ECO:0007669"/>
    <property type="project" value="InterPro"/>
</dbReference>
<dbReference type="SUPFAM" id="SSF50494">
    <property type="entry name" value="Trypsin-like serine proteases"/>
    <property type="match status" value="1"/>
</dbReference>
<evidence type="ECO:0000256" key="4">
    <source>
        <dbReference type="ARBA" id="ARBA00023157"/>
    </source>
</evidence>